<dbReference type="CDD" id="cd00093">
    <property type="entry name" value="HTH_XRE"/>
    <property type="match status" value="1"/>
</dbReference>
<gene>
    <name evidence="2" type="ORF">GCM10010151_26000</name>
</gene>
<name>A0ABN0WEW2_9ACTN</name>
<reference evidence="2 3" key="1">
    <citation type="journal article" date="2019" name="Int. J. Syst. Evol. Microbiol.">
        <title>The Global Catalogue of Microorganisms (GCM) 10K type strain sequencing project: providing services to taxonomists for standard genome sequencing and annotation.</title>
        <authorList>
            <consortium name="The Broad Institute Genomics Platform"/>
            <consortium name="The Broad Institute Genome Sequencing Center for Infectious Disease"/>
            <person name="Wu L."/>
            <person name="Ma J."/>
        </authorList>
    </citation>
    <scope>NUCLEOTIDE SEQUENCE [LARGE SCALE GENOMIC DNA]</scope>
    <source>
        <strain evidence="2 3">JCM 3146</strain>
    </source>
</reference>
<evidence type="ECO:0000313" key="2">
    <source>
        <dbReference type="EMBL" id="GAA0335122.1"/>
    </source>
</evidence>
<dbReference type="Pfam" id="PF01381">
    <property type="entry name" value="HTH_3"/>
    <property type="match status" value="1"/>
</dbReference>
<dbReference type="Gene3D" id="1.10.260.40">
    <property type="entry name" value="lambda repressor-like DNA-binding domains"/>
    <property type="match status" value="1"/>
</dbReference>
<dbReference type="InterPro" id="IPR001387">
    <property type="entry name" value="Cro/C1-type_HTH"/>
</dbReference>
<dbReference type="PROSITE" id="PS50943">
    <property type="entry name" value="HTH_CROC1"/>
    <property type="match status" value="1"/>
</dbReference>
<protein>
    <recommendedName>
        <fullName evidence="1">HTH cro/C1-type domain-containing protein</fullName>
    </recommendedName>
</protein>
<organism evidence="2 3">
    <name type="scientific">Actinoallomurus spadix</name>
    <dbReference type="NCBI Taxonomy" id="79912"/>
    <lineage>
        <taxon>Bacteria</taxon>
        <taxon>Bacillati</taxon>
        <taxon>Actinomycetota</taxon>
        <taxon>Actinomycetes</taxon>
        <taxon>Streptosporangiales</taxon>
        <taxon>Thermomonosporaceae</taxon>
        <taxon>Actinoallomurus</taxon>
    </lineage>
</organism>
<feature type="domain" description="HTH cro/C1-type" evidence="1">
    <location>
        <begin position="41"/>
        <end position="96"/>
    </location>
</feature>
<keyword evidence="3" id="KW-1185">Reference proteome</keyword>
<comment type="caution">
    <text evidence="2">The sequence shown here is derived from an EMBL/GenBank/DDBJ whole genome shotgun (WGS) entry which is preliminary data.</text>
</comment>
<dbReference type="Proteomes" id="UP001501822">
    <property type="component" value="Unassembled WGS sequence"/>
</dbReference>
<dbReference type="SUPFAM" id="SSF47413">
    <property type="entry name" value="lambda repressor-like DNA-binding domains"/>
    <property type="match status" value="1"/>
</dbReference>
<proteinExistence type="predicted"/>
<dbReference type="InterPro" id="IPR010982">
    <property type="entry name" value="Lambda_DNA-bd_dom_sf"/>
</dbReference>
<evidence type="ECO:0000313" key="3">
    <source>
        <dbReference type="Proteomes" id="UP001501822"/>
    </source>
</evidence>
<sequence length="107" mass="11633">MSLVDGVKRWRDTKHGQIAADSERIAALGEAMMAEVRGHQLAEARKRRGMTQAQVAEIMGVSPGRVSQIETGRVTDVGTEVLTRYVEALGGKLKIVANFGDEWLVVA</sequence>
<accession>A0ABN0WEW2</accession>
<dbReference type="RefSeq" id="WP_252802902.1">
    <property type="nucleotide sequence ID" value="NZ_BAAABM010000016.1"/>
</dbReference>
<dbReference type="SMART" id="SM00530">
    <property type="entry name" value="HTH_XRE"/>
    <property type="match status" value="1"/>
</dbReference>
<evidence type="ECO:0000259" key="1">
    <source>
        <dbReference type="PROSITE" id="PS50943"/>
    </source>
</evidence>
<dbReference type="EMBL" id="BAAABM010000016">
    <property type="protein sequence ID" value="GAA0335122.1"/>
    <property type="molecule type" value="Genomic_DNA"/>
</dbReference>